<sequence>MNDSSEFCSYVPPDFLHERFWLVSVAGTTTAVLSIILNIILLIVLLKRRKYRYSYLLYSLLLAFFDILIAVSYVPLMSLSHLADFLESPFLLRSWFNYMLPMITISHIAMTSSSFLMLAASFERYCMVAKLDRIKWLTTHRANIATVAFIFGFFTKITLAFEFNINHNLECKESMLEYNLELSVLAQNPTYNLWWRLWFRNIVTVLFPFFLLSFLNIQIVTYLQQKKQYEQCYLNEFQRKMRIRAATRTLVLVVFTYLLSNVLNVIITIWEYIDMESLTTRFRTFYIFSVDTVSLMTVLAGALRLPIYMSCQPELRAEVLRSFSSLFTQKLRMKVN</sequence>
<feature type="transmembrane region" description="Helical" evidence="5">
    <location>
        <begin position="142"/>
        <end position="161"/>
    </location>
</feature>
<feature type="transmembrane region" description="Helical" evidence="5">
    <location>
        <begin position="285"/>
        <end position="307"/>
    </location>
</feature>
<evidence type="ECO:0000313" key="7">
    <source>
        <dbReference type="EMBL" id="VDN54748.1"/>
    </source>
</evidence>
<feature type="transmembrane region" description="Helical" evidence="5">
    <location>
        <begin position="55"/>
        <end position="75"/>
    </location>
</feature>
<dbReference type="PANTHER" id="PTHR46709:SF4">
    <property type="entry name" value="G-PROTEIN COUPLED RECEPTORS FAMILY 1 PROFILE DOMAIN-CONTAINING PROTEIN"/>
    <property type="match status" value="1"/>
</dbReference>
<dbReference type="Proteomes" id="UP000038040">
    <property type="component" value="Unplaced"/>
</dbReference>
<gene>
    <name evidence="7" type="ORF">DME_LOCUS4721</name>
</gene>
<dbReference type="Pfam" id="PF00001">
    <property type="entry name" value="7tm_1"/>
    <property type="match status" value="1"/>
</dbReference>
<reference evidence="10" key="1">
    <citation type="submission" date="2016-04" db="UniProtKB">
        <authorList>
            <consortium name="WormBaseParasite"/>
        </authorList>
    </citation>
    <scope>IDENTIFICATION</scope>
</reference>
<evidence type="ECO:0000313" key="8">
    <source>
        <dbReference type="Proteomes" id="UP000038040"/>
    </source>
</evidence>
<reference evidence="7 9" key="2">
    <citation type="submission" date="2018-11" db="EMBL/GenBank/DDBJ databases">
        <authorList>
            <consortium name="Pathogen Informatics"/>
        </authorList>
    </citation>
    <scope>NUCLEOTIDE SEQUENCE [LARGE SCALE GENOMIC DNA]</scope>
</reference>
<dbReference type="Proteomes" id="UP000274756">
    <property type="component" value="Unassembled WGS sequence"/>
</dbReference>
<protein>
    <submittedName>
        <fullName evidence="10">G_PROTEIN_RECEP_F1_2 domain-containing protein</fullName>
    </submittedName>
</protein>
<feature type="transmembrane region" description="Helical" evidence="5">
    <location>
        <begin position="197"/>
        <end position="217"/>
    </location>
</feature>
<keyword evidence="4 5" id="KW-0472">Membrane</keyword>
<feature type="transmembrane region" description="Helical" evidence="5">
    <location>
        <begin position="20"/>
        <end position="46"/>
    </location>
</feature>
<dbReference type="SUPFAM" id="SSF81321">
    <property type="entry name" value="Family A G protein-coupled receptor-like"/>
    <property type="match status" value="1"/>
</dbReference>
<feature type="transmembrane region" description="Helical" evidence="5">
    <location>
        <begin position="95"/>
        <end position="122"/>
    </location>
</feature>
<dbReference type="PROSITE" id="PS50262">
    <property type="entry name" value="G_PROTEIN_RECEP_F1_2"/>
    <property type="match status" value="1"/>
</dbReference>
<keyword evidence="9" id="KW-1185">Reference proteome</keyword>
<feature type="domain" description="G-protein coupled receptors family 1 profile" evidence="6">
    <location>
        <begin position="37"/>
        <end position="308"/>
    </location>
</feature>
<evidence type="ECO:0000256" key="2">
    <source>
        <dbReference type="ARBA" id="ARBA00022692"/>
    </source>
</evidence>
<comment type="subcellular location">
    <subcellularLocation>
        <location evidence="1">Membrane</location>
    </subcellularLocation>
</comment>
<dbReference type="WBParaSite" id="DME_0000036101-mRNA-1">
    <property type="protein sequence ID" value="DME_0000036101-mRNA-1"/>
    <property type="gene ID" value="DME_0000036101"/>
</dbReference>
<evidence type="ECO:0000256" key="1">
    <source>
        <dbReference type="ARBA" id="ARBA00004370"/>
    </source>
</evidence>
<dbReference type="InterPro" id="IPR000276">
    <property type="entry name" value="GPCR_Rhodpsn"/>
</dbReference>
<dbReference type="GO" id="GO:0016020">
    <property type="term" value="C:membrane"/>
    <property type="evidence" value="ECO:0007669"/>
    <property type="project" value="UniProtKB-SubCell"/>
</dbReference>
<dbReference type="EMBL" id="UYYG01001150">
    <property type="protein sequence ID" value="VDN54748.1"/>
    <property type="molecule type" value="Genomic_DNA"/>
</dbReference>
<proteinExistence type="predicted"/>
<evidence type="ECO:0000259" key="6">
    <source>
        <dbReference type="PROSITE" id="PS50262"/>
    </source>
</evidence>
<keyword evidence="3 5" id="KW-1133">Transmembrane helix</keyword>
<dbReference type="Gene3D" id="1.20.1070.10">
    <property type="entry name" value="Rhodopsin 7-helix transmembrane proteins"/>
    <property type="match status" value="1"/>
</dbReference>
<keyword evidence="2 5" id="KW-0812">Transmembrane</keyword>
<feature type="transmembrane region" description="Helical" evidence="5">
    <location>
        <begin position="249"/>
        <end position="273"/>
    </location>
</feature>
<name>A0A158Q2L1_DRAME</name>
<dbReference type="PANTHER" id="PTHR46709">
    <property type="entry name" value="PROTEIN CBG23488-RELATED"/>
    <property type="match status" value="1"/>
</dbReference>
<dbReference type="GO" id="GO:0004930">
    <property type="term" value="F:G protein-coupled receptor activity"/>
    <property type="evidence" value="ECO:0007669"/>
    <property type="project" value="InterPro"/>
</dbReference>
<evidence type="ECO:0000313" key="9">
    <source>
        <dbReference type="Proteomes" id="UP000274756"/>
    </source>
</evidence>
<evidence type="ECO:0000256" key="5">
    <source>
        <dbReference type="SAM" id="Phobius"/>
    </source>
</evidence>
<dbReference type="InterPro" id="IPR017452">
    <property type="entry name" value="GPCR_Rhodpsn_7TM"/>
</dbReference>
<evidence type="ECO:0000256" key="4">
    <source>
        <dbReference type="ARBA" id="ARBA00023136"/>
    </source>
</evidence>
<dbReference type="AlphaFoldDB" id="A0A158Q2L1"/>
<evidence type="ECO:0000256" key="3">
    <source>
        <dbReference type="ARBA" id="ARBA00022989"/>
    </source>
</evidence>
<accession>A0A158Q2L1</accession>
<dbReference type="OrthoDB" id="5783891at2759"/>
<organism evidence="8 10">
    <name type="scientific">Dracunculus medinensis</name>
    <name type="common">Guinea worm</name>
    <dbReference type="NCBI Taxonomy" id="318479"/>
    <lineage>
        <taxon>Eukaryota</taxon>
        <taxon>Metazoa</taxon>
        <taxon>Ecdysozoa</taxon>
        <taxon>Nematoda</taxon>
        <taxon>Chromadorea</taxon>
        <taxon>Rhabditida</taxon>
        <taxon>Spirurina</taxon>
        <taxon>Dracunculoidea</taxon>
        <taxon>Dracunculidae</taxon>
        <taxon>Dracunculus</taxon>
    </lineage>
</organism>
<evidence type="ECO:0000313" key="10">
    <source>
        <dbReference type="WBParaSite" id="DME_0000036101-mRNA-1"/>
    </source>
</evidence>